<dbReference type="AlphaFoldDB" id="A0A149Q1B5"/>
<sequence>MSSIPLIWAAVPHNSDGVVFQIRLGRGLQRFHVSRRVLEEVFELERKASDARQLEFFYAHEQRILARANAKRSTASSATVSLLLADFGMSNDNERWAGASGIAHGLM</sequence>
<protein>
    <submittedName>
        <fullName evidence="1">Uncharacterized protein</fullName>
    </submittedName>
</protein>
<dbReference type="OrthoDB" id="9009737at2"/>
<reference evidence="1 2" key="1">
    <citation type="journal article" date="2015" name="Int. J. Syst. Evol. Microbiol.">
        <title>Burkholderia monticola sp. nov., isolated from mountain soil.</title>
        <authorList>
            <person name="Baek I."/>
            <person name="Seo B."/>
            <person name="Lee I."/>
            <person name="Yi H."/>
            <person name="Chun J."/>
        </authorList>
    </citation>
    <scope>NUCLEOTIDE SEQUENCE [LARGE SCALE GENOMIC DNA]</scope>
    <source>
        <strain evidence="1 2">JC2948</strain>
    </source>
</reference>
<dbReference type="Proteomes" id="UP000075613">
    <property type="component" value="Unassembled WGS sequence"/>
</dbReference>
<comment type="caution">
    <text evidence="1">The sequence shown here is derived from an EMBL/GenBank/DDBJ whole genome shotgun (WGS) entry which is preliminary data.</text>
</comment>
<accession>A0A149Q1B5</accession>
<keyword evidence="2" id="KW-1185">Reference proteome</keyword>
<dbReference type="EMBL" id="LRBG01000002">
    <property type="protein sequence ID" value="KXU90966.1"/>
    <property type="molecule type" value="Genomic_DNA"/>
</dbReference>
<organism evidence="1 2">
    <name type="scientific">Paraburkholderia monticola</name>
    <dbReference type="NCBI Taxonomy" id="1399968"/>
    <lineage>
        <taxon>Bacteria</taxon>
        <taxon>Pseudomonadati</taxon>
        <taxon>Pseudomonadota</taxon>
        <taxon>Betaproteobacteria</taxon>
        <taxon>Burkholderiales</taxon>
        <taxon>Burkholderiaceae</taxon>
        <taxon>Paraburkholderia</taxon>
    </lineage>
</organism>
<dbReference type="RefSeq" id="WP_062124120.1">
    <property type="nucleotide sequence ID" value="NZ_LRBG01000002.1"/>
</dbReference>
<proteinExistence type="predicted"/>
<name>A0A149Q1B5_9BURK</name>
<evidence type="ECO:0000313" key="1">
    <source>
        <dbReference type="EMBL" id="KXU90966.1"/>
    </source>
</evidence>
<evidence type="ECO:0000313" key="2">
    <source>
        <dbReference type="Proteomes" id="UP000075613"/>
    </source>
</evidence>
<gene>
    <name evidence="1" type="ORF">CI15_02710</name>
</gene>